<protein>
    <recommendedName>
        <fullName evidence="1">LysM domain-containing protein</fullName>
    </recommendedName>
</protein>
<feature type="domain" description="LysM" evidence="1">
    <location>
        <begin position="46"/>
        <end position="91"/>
    </location>
</feature>
<dbReference type="SUPFAM" id="SSF54106">
    <property type="entry name" value="LysM domain"/>
    <property type="match status" value="1"/>
</dbReference>
<comment type="caution">
    <text evidence="2">The sequence shown here is derived from an EMBL/GenBank/DDBJ whole genome shotgun (WGS) entry which is preliminary data.</text>
</comment>
<dbReference type="Gene3D" id="3.10.350.10">
    <property type="entry name" value="LysM domain"/>
    <property type="match status" value="1"/>
</dbReference>
<dbReference type="GO" id="GO:0008932">
    <property type="term" value="F:lytic endotransglycosylase activity"/>
    <property type="evidence" value="ECO:0007669"/>
    <property type="project" value="TreeGrafter"/>
</dbReference>
<dbReference type="InterPro" id="IPR018392">
    <property type="entry name" value="LysM"/>
</dbReference>
<dbReference type="SMART" id="SM00257">
    <property type="entry name" value="LysM"/>
    <property type="match status" value="1"/>
</dbReference>
<organism evidence="2">
    <name type="scientific">marine sediment metagenome</name>
    <dbReference type="NCBI Taxonomy" id="412755"/>
    <lineage>
        <taxon>unclassified sequences</taxon>
        <taxon>metagenomes</taxon>
        <taxon>ecological metagenomes</taxon>
    </lineage>
</organism>
<sequence length="95" mass="11114">YVPKKKAERYKKINSMSFTQKQKMVGKSVTTTTSDEKKETSDNNYIYYTVKWGDTLWDISKKYPEVSVNDIMELNNISNARKLVQGQVIKIKKKN</sequence>
<proteinExistence type="predicted"/>
<dbReference type="CDD" id="cd00118">
    <property type="entry name" value="LysM"/>
    <property type="match status" value="1"/>
</dbReference>
<reference evidence="2" key="1">
    <citation type="journal article" date="2014" name="Front. Microbiol.">
        <title>High frequency of phylogenetically diverse reductive dehalogenase-homologous genes in deep subseafloor sedimentary metagenomes.</title>
        <authorList>
            <person name="Kawai M."/>
            <person name="Futagami T."/>
            <person name="Toyoda A."/>
            <person name="Takaki Y."/>
            <person name="Nishi S."/>
            <person name="Hori S."/>
            <person name="Arai W."/>
            <person name="Tsubouchi T."/>
            <person name="Morono Y."/>
            <person name="Uchiyama I."/>
            <person name="Ito T."/>
            <person name="Fujiyama A."/>
            <person name="Inagaki F."/>
            <person name="Takami H."/>
        </authorList>
    </citation>
    <scope>NUCLEOTIDE SEQUENCE</scope>
    <source>
        <strain evidence="2">Expedition CK06-06</strain>
    </source>
</reference>
<dbReference type="PROSITE" id="PS51782">
    <property type="entry name" value="LYSM"/>
    <property type="match status" value="1"/>
</dbReference>
<gene>
    <name evidence="2" type="ORF">S06H3_19248</name>
</gene>
<dbReference type="PANTHER" id="PTHR33734">
    <property type="entry name" value="LYSM DOMAIN-CONTAINING GPI-ANCHORED PROTEIN 2"/>
    <property type="match status" value="1"/>
</dbReference>
<name>X1KD51_9ZZZZ</name>
<evidence type="ECO:0000313" key="2">
    <source>
        <dbReference type="EMBL" id="GAI04588.1"/>
    </source>
</evidence>
<evidence type="ECO:0000259" key="1">
    <source>
        <dbReference type="PROSITE" id="PS51782"/>
    </source>
</evidence>
<dbReference type="EMBL" id="BARV01009835">
    <property type="protein sequence ID" value="GAI04588.1"/>
    <property type="molecule type" value="Genomic_DNA"/>
</dbReference>
<dbReference type="InterPro" id="IPR036779">
    <property type="entry name" value="LysM_dom_sf"/>
</dbReference>
<dbReference type="PANTHER" id="PTHR33734:SF22">
    <property type="entry name" value="MEMBRANE-BOUND LYTIC MUREIN TRANSGLYCOSYLASE D"/>
    <property type="match status" value="1"/>
</dbReference>
<accession>X1KD51</accession>
<dbReference type="Pfam" id="PF01476">
    <property type="entry name" value="LysM"/>
    <property type="match status" value="1"/>
</dbReference>
<feature type="non-terminal residue" evidence="2">
    <location>
        <position position="1"/>
    </location>
</feature>
<dbReference type="AlphaFoldDB" id="X1KD51"/>